<dbReference type="InterPro" id="IPR015422">
    <property type="entry name" value="PyrdxlP-dep_Trfase_small"/>
</dbReference>
<keyword evidence="1" id="KW-0808">Transferase</keyword>
<evidence type="ECO:0000313" key="1">
    <source>
        <dbReference type="EMBL" id="HDD31502.1"/>
    </source>
</evidence>
<proteinExistence type="predicted"/>
<dbReference type="AlphaFoldDB" id="A0A7C0Y225"/>
<accession>A0A7C0Y225</accession>
<reference evidence="1" key="1">
    <citation type="journal article" date="2020" name="mSystems">
        <title>Genome- and Community-Level Interaction Insights into Carbon Utilization and Element Cycling Functions of Hydrothermarchaeota in Hydrothermal Sediment.</title>
        <authorList>
            <person name="Zhou Z."/>
            <person name="Liu Y."/>
            <person name="Xu W."/>
            <person name="Pan J."/>
            <person name="Luo Z.H."/>
            <person name="Li M."/>
        </authorList>
    </citation>
    <scope>NUCLEOTIDE SEQUENCE [LARGE SCALE GENOMIC DNA]</scope>
    <source>
        <strain evidence="1">HyVt-151</strain>
    </source>
</reference>
<sequence>GVAYVPGEAFFAHRDVKNTMRLNFTYVSEEKIREGIKRLAETIEEEMKK</sequence>
<dbReference type="InterPro" id="IPR015424">
    <property type="entry name" value="PyrdxlP-dep_Trfase"/>
</dbReference>
<comment type="caution">
    <text evidence="1">The sequence shown here is derived from an EMBL/GenBank/DDBJ whole genome shotgun (WGS) entry which is preliminary data.</text>
</comment>
<feature type="non-terminal residue" evidence="1">
    <location>
        <position position="1"/>
    </location>
</feature>
<dbReference type="EMBL" id="DQYG01000113">
    <property type="protein sequence ID" value="HDD31502.1"/>
    <property type="molecule type" value="Genomic_DNA"/>
</dbReference>
<gene>
    <name evidence="1" type="ORF">ENF72_02610</name>
</gene>
<protein>
    <submittedName>
        <fullName evidence="1">Aminotransferase</fullName>
    </submittedName>
</protein>
<dbReference type="GO" id="GO:0008483">
    <property type="term" value="F:transaminase activity"/>
    <property type="evidence" value="ECO:0007669"/>
    <property type="project" value="UniProtKB-KW"/>
</dbReference>
<dbReference type="Gene3D" id="3.90.1150.10">
    <property type="entry name" value="Aspartate Aminotransferase, domain 1"/>
    <property type="match status" value="1"/>
</dbReference>
<organism evidence="1">
    <name type="scientific">Thermococcus litoralis</name>
    <dbReference type="NCBI Taxonomy" id="2265"/>
    <lineage>
        <taxon>Archaea</taxon>
        <taxon>Methanobacteriati</taxon>
        <taxon>Methanobacteriota</taxon>
        <taxon>Thermococci</taxon>
        <taxon>Thermococcales</taxon>
        <taxon>Thermococcaceae</taxon>
        <taxon>Thermococcus</taxon>
    </lineage>
</organism>
<dbReference type="SUPFAM" id="SSF53383">
    <property type="entry name" value="PLP-dependent transferases"/>
    <property type="match status" value="1"/>
</dbReference>
<name>A0A7C0Y225_THELI</name>
<dbReference type="Proteomes" id="UP000886210">
    <property type="component" value="Unassembled WGS sequence"/>
</dbReference>
<keyword evidence="1" id="KW-0032">Aminotransferase</keyword>